<accession>A0ABR3RX85</accession>
<dbReference type="EMBL" id="JAKJXO020000003">
    <property type="protein sequence ID" value="KAL1608562.1"/>
    <property type="molecule type" value="Genomic_DNA"/>
</dbReference>
<reference evidence="1 2" key="1">
    <citation type="submission" date="2024-02" db="EMBL/GenBank/DDBJ databases">
        <title>De novo assembly and annotation of 12 fungi associated with fruit tree decline syndrome in Ontario, Canada.</title>
        <authorList>
            <person name="Sulman M."/>
            <person name="Ellouze W."/>
            <person name="Ilyukhin E."/>
        </authorList>
    </citation>
    <scope>NUCLEOTIDE SEQUENCE [LARGE SCALE GENOMIC DNA]</scope>
    <source>
        <strain evidence="1 2">M42-189</strain>
    </source>
</reference>
<comment type="caution">
    <text evidence="1">The sequence shown here is derived from an EMBL/GenBank/DDBJ whole genome shotgun (WGS) entry which is preliminary data.</text>
</comment>
<keyword evidence="2" id="KW-1185">Reference proteome</keyword>
<sequence length="156" mass="17016">MDKRQIGYADIEGSNLAISASDLPNQLLVAGDHLIRKASDGPAYLNTPLPADAAFLTQTNTNTLANLPSIATLRSKLEVYTKINSKLAERSSMLKEKDGQLEVMYRKVVSLCTKVDEDRVDSVLDLLVQALDSDPLEGADVGRVKEFLRKVEGVEA</sequence>
<dbReference type="Proteomes" id="UP001521785">
    <property type="component" value="Unassembled WGS sequence"/>
</dbReference>
<evidence type="ECO:0000313" key="2">
    <source>
        <dbReference type="Proteomes" id="UP001521785"/>
    </source>
</evidence>
<protein>
    <submittedName>
        <fullName evidence="1">Transcriptional regulator swi6</fullName>
    </submittedName>
</protein>
<proteinExistence type="predicted"/>
<organism evidence="1 2">
    <name type="scientific">Paraconiothyrium brasiliense</name>
    <dbReference type="NCBI Taxonomy" id="300254"/>
    <lineage>
        <taxon>Eukaryota</taxon>
        <taxon>Fungi</taxon>
        <taxon>Dikarya</taxon>
        <taxon>Ascomycota</taxon>
        <taxon>Pezizomycotina</taxon>
        <taxon>Dothideomycetes</taxon>
        <taxon>Pleosporomycetidae</taxon>
        <taxon>Pleosporales</taxon>
        <taxon>Massarineae</taxon>
        <taxon>Didymosphaeriaceae</taxon>
        <taxon>Paraconiothyrium</taxon>
    </lineage>
</organism>
<gene>
    <name evidence="1" type="primary">SWI6_1</name>
    <name evidence="1" type="ORF">SLS60_003506</name>
</gene>
<name>A0ABR3RX85_9PLEO</name>
<evidence type="ECO:0000313" key="1">
    <source>
        <dbReference type="EMBL" id="KAL1608562.1"/>
    </source>
</evidence>